<keyword evidence="2" id="KW-1185">Reference proteome</keyword>
<evidence type="ECO:0000313" key="2">
    <source>
        <dbReference type="Proteomes" id="UP001175000"/>
    </source>
</evidence>
<evidence type="ECO:0000313" key="1">
    <source>
        <dbReference type="EMBL" id="KAK0619040.1"/>
    </source>
</evidence>
<dbReference type="PANTHER" id="PTHR10039">
    <property type="entry name" value="AMELOGENIN"/>
    <property type="match status" value="1"/>
</dbReference>
<dbReference type="EMBL" id="JAULSU010000004">
    <property type="protein sequence ID" value="KAK0619040.1"/>
    <property type="molecule type" value="Genomic_DNA"/>
</dbReference>
<name>A0AA40BZB1_9PEZI</name>
<sequence length="116" mass="13080">MENHFQGAPKIKVEARPSDIKLYIDSRIQRDSNFSDRVKEGTAKDGNLKEEIYHTIINKAQGIFVLAEMHMNHLLPFGQGTVGDIRSALSKLPKGQSATFQTAFQRIKSQSDIHKN</sequence>
<protein>
    <submittedName>
        <fullName evidence="1">Uncharacterized protein</fullName>
    </submittedName>
</protein>
<accession>A0AA40BZB1</accession>
<reference evidence="1" key="1">
    <citation type="submission" date="2023-06" db="EMBL/GenBank/DDBJ databases">
        <title>Genome-scale phylogeny and comparative genomics of the fungal order Sordariales.</title>
        <authorList>
            <consortium name="Lawrence Berkeley National Laboratory"/>
            <person name="Hensen N."/>
            <person name="Bonometti L."/>
            <person name="Westerberg I."/>
            <person name="Brannstrom I.O."/>
            <person name="Guillou S."/>
            <person name="Cros-Aarteil S."/>
            <person name="Calhoun S."/>
            <person name="Haridas S."/>
            <person name="Kuo A."/>
            <person name="Mondo S."/>
            <person name="Pangilinan J."/>
            <person name="Riley R."/>
            <person name="Labutti K."/>
            <person name="Andreopoulos B."/>
            <person name="Lipzen A."/>
            <person name="Chen C."/>
            <person name="Yanf M."/>
            <person name="Daum C."/>
            <person name="Ng V."/>
            <person name="Clum A."/>
            <person name="Steindorff A."/>
            <person name="Ohm R."/>
            <person name="Martin F."/>
            <person name="Silar P."/>
            <person name="Natvig D."/>
            <person name="Lalanne C."/>
            <person name="Gautier V."/>
            <person name="Ament-Velasquez S.L."/>
            <person name="Kruys A."/>
            <person name="Hutchinson M.I."/>
            <person name="Powell A.J."/>
            <person name="Barry K."/>
            <person name="Miller A.N."/>
            <person name="Grigoriev I.V."/>
            <person name="Debuchy R."/>
            <person name="Gladieux P."/>
            <person name="Thoren M.H."/>
            <person name="Johannesson H."/>
        </authorList>
    </citation>
    <scope>NUCLEOTIDE SEQUENCE</scope>
    <source>
        <strain evidence="1">CBS 606.72</strain>
    </source>
</reference>
<gene>
    <name evidence="1" type="ORF">B0T14DRAFT_518462</name>
</gene>
<dbReference type="Proteomes" id="UP001175000">
    <property type="component" value="Unassembled WGS sequence"/>
</dbReference>
<dbReference type="AlphaFoldDB" id="A0AA40BZB1"/>
<comment type="caution">
    <text evidence="1">The sequence shown here is derived from an EMBL/GenBank/DDBJ whole genome shotgun (WGS) entry which is preliminary data.</text>
</comment>
<organism evidence="1 2">
    <name type="scientific">Immersiella caudata</name>
    <dbReference type="NCBI Taxonomy" id="314043"/>
    <lineage>
        <taxon>Eukaryota</taxon>
        <taxon>Fungi</taxon>
        <taxon>Dikarya</taxon>
        <taxon>Ascomycota</taxon>
        <taxon>Pezizomycotina</taxon>
        <taxon>Sordariomycetes</taxon>
        <taxon>Sordariomycetidae</taxon>
        <taxon>Sordariales</taxon>
        <taxon>Lasiosphaeriaceae</taxon>
        <taxon>Immersiella</taxon>
    </lineage>
</organism>
<dbReference type="PANTHER" id="PTHR10039:SF15">
    <property type="entry name" value="NACHT DOMAIN-CONTAINING PROTEIN"/>
    <property type="match status" value="1"/>
</dbReference>
<proteinExistence type="predicted"/>